<proteinExistence type="predicted"/>
<protein>
    <submittedName>
        <fullName evidence="2">Uncharacterized protein</fullName>
    </submittedName>
</protein>
<dbReference type="Proteomes" id="UP000887580">
    <property type="component" value="Unplaced"/>
</dbReference>
<evidence type="ECO:0000313" key="1">
    <source>
        <dbReference type="Proteomes" id="UP000887580"/>
    </source>
</evidence>
<reference evidence="2" key="1">
    <citation type="submission" date="2022-11" db="UniProtKB">
        <authorList>
            <consortium name="WormBaseParasite"/>
        </authorList>
    </citation>
    <scope>IDENTIFICATION</scope>
</reference>
<organism evidence="1 2">
    <name type="scientific">Panagrolaimus sp. PS1159</name>
    <dbReference type="NCBI Taxonomy" id="55785"/>
    <lineage>
        <taxon>Eukaryota</taxon>
        <taxon>Metazoa</taxon>
        <taxon>Ecdysozoa</taxon>
        <taxon>Nematoda</taxon>
        <taxon>Chromadorea</taxon>
        <taxon>Rhabditida</taxon>
        <taxon>Tylenchina</taxon>
        <taxon>Panagrolaimomorpha</taxon>
        <taxon>Panagrolaimoidea</taxon>
        <taxon>Panagrolaimidae</taxon>
        <taxon>Panagrolaimus</taxon>
    </lineage>
</organism>
<accession>A0AC35GQN2</accession>
<evidence type="ECO:0000313" key="2">
    <source>
        <dbReference type="WBParaSite" id="PS1159_v2.g7815.t1"/>
    </source>
</evidence>
<name>A0AC35GQN2_9BILA</name>
<sequence length="204" mass="23241">MHRKWGSSLSNDQQHQDQNNEDFSQLNLNINAPSSSFSNTNVGDHHVEPESDQGTNEQPQFYGSPASTSDDPRYQVVEPKKPNQLDFFTIRNYIDVFIFPRTQWNVRCPSEVMNFKASQTLFRAHPLFEFPRSEKNVPRLSEIANFKATQRLDISSTQQPIQNPHHDDATVDQNADPDVPMVDQNAVSDNESDQQSNGAKAPKR</sequence>
<dbReference type="WBParaSite" id="PS1159_v2.g7815.t1">
    <property type="protein sequence ID" value="PS1159_v2.g7815.t1"/>
    <property type="gene ID" value="PS1159_v2.g7815"/>
</dbReference>